<dbReference type="Proteomes" id="UP000218287">
    <property type="component" value="Chromosome"/>
</dbReference>
<keyword evidence="3" id="KW-1185">Reference proteome</keyword>
<evidence type="ECO:0000313" key="3">
    <source>
        <dbReference type="Proteomes" id="UP000218287"/>
    </source>
</evidence>
<proteinExistence type="predicted"/>
<evidence type="ECO:0000256" key="1">
    <source>
        <dbReference type="SAM" id="SignalP"/>
    </source>
</evidence>
<feature type="signal peptide" evidence="1">
    <location>
        <begin position="1"/>
        <end position="27"/>
    </location>
</feature>
<sequence length="237" mass="25075">MTTKLFQTLAAATTLAGIVATAGAANAASLSYSTQYQYKPTDEAASADGYYKTDIDDTISVQKFNSKLGTLKSVTIDFLGNLKGDANFNNTGNKATNVLVNFAGNLRLELPEGVERFNISPTQSYNYTVAAKSSKQVNGLSATLAQTKTIDSTDEFFQYFLGAGTADFKFFADATSSVKGSGNFSYGINTYAAAGLTVTYEYDPKAVPEPSAAIGLGLVAGIGLMSQRKKSWLKASN</sequence>
<protein>
    <recommendedName>
        <fullName evidence="4">PEP-CTERM protein-sorting domain-containing protein</fullName>
    </recommendedName>
</protein>
<evidence type="ECO:0008006" key="4">
    <source>
        <dbReference type="Google" id="ProtNLM"/>
    </source>
</evidence>
<dbReference type="EMBL" id="AP018174">
    <property type="protein sequence ID" value="BAY15395.1"/>
    <property type="molecule type" value="Genomic_DNA"/>
</dbReference>
<dbReference type="AlphaFoldDB" id="A0A1Z4GD08"/>
<dbReference type="OrthoDB" id="484171at2"/>
<name>A0A1Z4GD08_9CYAN</name>
<gene>
    <name evidence="2" type="ORF">NIES21_12120</name>
</gene>
<organism evidence="2 3">
    <name type="scientific">Anabaenopsis circularis NIES-21</name>
    <dbReference type="NCBI Taxonomy" id="1085406"/>
    <lineage>
        <taxon>Bacteria</taxon>
        <taxon>Bacillati</taxon>
        <taxon>Cyanobacteriota</taxon>
        <taxon>Cyanophyceae</taxon>
        <taxon>Nostocales</taxon>
        <taxon>Nodulariaceae</taxon>
        <taxon>Anabaenopsis</taxon>
    </lineage>
</organism>
<dbReference type="NCBIfam" id="NF033208">
    <property type="entry name" value="choice_anch_E"/>
    <property type="match status" value="1"/>
</dbReference>
<evidence type="ECO:0000313" key="2">
    <source>
        <dbReference type="EMBL" id="BAY15395.1"/>
    </source>
</evidence>
<feature type="chain" id="PRO_5013051797" description="PEP-CTERM protein-sorting domain-containing protein" evidence="1">
    <location>
        <begin position="28"/>
        <end position="237"/>
    </location>
</feature>
<accession>A0A1Z4GD08</accession>
<dbReference type="InterPro" id="IPR013424">
    <property type="entry name" value="Ice-binding_C"/>
</dbReference>
<keyword evidence="1" id="KW-0732">Signal</keyword>
<dbReference type="NCBIfam" id="TIGR02595">
    <property type="entry name" value="PEP_CTERM"/>
    <property type="match status" value="1"/>
</dbReference>
<reference evidence="2 3" key="1">
    <citation type="submission" date="2017-06" db="EMBL/GenBank/DDBJ databases">
        <title>Genome sequencing of cyanobaciteial culture collection at National Institute for Environmental Studies (NIES).</title>
        <authorList>
            <person name="Hirose Y."/>
            <person name="Shimura Y."/>
            <person name="Fujisawa T."/>
            <person name="Nakamura Y."/>
            <person name="Kawachi M."/>
        </authorList>
    </citation>
    <scope>NUCLEOTIDE SEQUENCE [LARGE SCALE GENOMIC DNA]</scope>
    <source>
        <strain evidence="2 3">NIES-21</strain>
    </source>
</reference>